<dbReference type="STRING" id="1233.SAMN05216387_101169"/>
<protein>
    <recommendedName>
        <fullName evidence="4">Metallo-beta-lactamase superfamily protein</fullName>
    </recommendedName>
</protein>
<gene>
    <name evidence="2" type="ORF">SAMN05216387_101169</name>
</gene>
<dbReference type="OrthoDB" id="9761531at2"/>
<accession>A0A1H7G615</accession>
<dbReference type="AlphaFoldDB" id="A0A1H7G615"/>
<dbReference type="Gene3D" id="3.60.15.10">
    <property type="entry name" value="Ribonuclease Z/Hydroxyacylglutathione hydrolase-like"/>
    <property type="match status" value="1"/>
</dbReference>
<sequence>MALQLTIHTIDVAQRESALVVAADVAAGRHRTILIDGGLFGYAETVRNFIDPILRGYGYPLDRVLVSHYDKDHSGGVTGVLHADNMRVVSEAISNAVADAAQWATAGTRPQQIACGAVAASATILGAYGPKADQILTMCQVVFPRAAGKTDDEAAEIGFTYALEHTNTLQSFPILFPTPHVGETERGKNIAKISSIAAAIAIASGNNPATAAFGATFLLIAKTLPNQPRMDTGGRYCNVHLIDIGQPIWPSQSAEIYADGATGQCITKANRMTVAGVNRTRTRPAPGDEILSNSGAGPTPAPPHSAGIFCRAINSWVWQGIGNNPVQTVWRRKAGGRTSKLKL</sequence>
<proteinExistence type="predicted"/>
<evidence type="ECO:0000313" key="3">
    <source>
        <dbReference type="Proteomes" id="UP000198620"/>
    </source>
</evidence>
<organism evidence="2 3">
    <name type="scientific">Nitrosovibrio tenuis</name>
    <dbReference type="NCBI Taxonomy" id="1233"/>
    <lineage>
        <taxon>Bacteria</taxon>
        <taxon>Pseudomonadati</taxon>
        <taxon>Pseudomonadota</taxon>
        <taxon>Betaproteobacteria</taxon>
        <taxon>Nitrosomonadales</taxon>
        <taxon>Nitrosomonadaceae</taxon>
        <taxon>Nitrosovibrio</taxon>
    </lineage>
</organism>
<dbReference type="RefSeq" id="WP_090826816.1">
    <property type="nucleotide sequence ID" value="NZ_FOBH01000001.1"/>
</dbReference>
<evidence type="ECO:0000313" key="2">
    <source>
        <dbReference type="EMBL" id="SEK32897.1"/>
    </source>
</evidence>
<name>A0A1H7G615_9PROT</name>
<evidence type="ECO:0008006" key="4">
    <source>
        <dbReference type="Google" id="ProtNLM"/>
    </source>
</evidence>
<dbReference type="InterPro" id="IPR036866">
    <property type="entry name" value="RibonucZ/Hydroxyglut_hydro"/>
</dbReference>
<keyword evidence="3" id="KW-1185">Reference proteome</keyword>
<dbReference type="Proteomes" id="UP000198620">
    <property type="component" value="Unassembled WGS sequence"/>
</dbReference>
<evidence type="ECO:0000256" key="1">
    <source>
        <dbReference type="SAM" id="MobiDB-lite"/>
    </source>
</evidence>
<dbReference type="EMBL" id="FOBH01000001">
    <property type="protein sequence ID" value="SEK32897.1"/>
    <property type="molecule type" value="Genomic_DNA"/>
</dbReference>
<feature type="region of interest" description="Disordered" evidence="1">
    <location>
        <begin position="280"/>
        <end position="303"/>
    </location>
</feature>
<reference evidence="2 3" key="1">
    <citation type="submission" date="2016-10" db="EMBL/GenBank/DDBJ databases">
        <authorList>
            <person name="de Groot N.N."/>
        </authorList>
    </citation>
    <scope>NUCLEOTIDE SEQUENCE [LARGE SCALE GENOMIC DNA]</scope>
    <source>
        <strain evidence="2 3">Nv1</strain>
    </source>
</reference>
<dbReference type="SUPFAM" id="SSF56281">
    <property type="entry name" value="Metallo-hydrolase/oxidoreductase"/>
    <property type="match status" value="1"/>
</dbReference>